<comment type="caution">
    <text evidence="2">The sequence shown here is derived from an EMBL/GenBank/DDBJ whole genome shotgun (WGS) entry which is preliminary data.</text>
</comment>
<feature type="region of interest" description="Disordered" evidence="1">
    <location>
        <begin position="28"/>
        <end position="48"/>
    </location>
</feature>
<dbReference type="AlphaFoldDB" id="A0A7W9FM70"/>
<dbReference type="EMBL" id="JACHOO010000004">
    <property type="protein sequence ID" value="MBB5753196.1"/>
    <property type="molecule type" value="Genomic_DNA"/>
</dbReference>
<gene>
    <name evidence="2" type="ORF">GGQ63_002262</name>
</gene>
<evidence type="ECO:0000313" key="3">
    <source>
        <dbReference type="Proteomes" id="UP000523821"/>
    </source>
</evidence>
<evidence type="ECO:0000313" key="2">
    <source>
        <dbReference type="EMBL" id="MBB5753196.1"/>
    </source>
</evidence>
<sequence length="78" mass="7888">MSVSARAIGLSDGFGAMGRLVARGEDRAEGKTLGTALSRGRQSEASGLALSGRAAGGHWVKPLLPHAGEGRGEGLRTC</sequence>
<name>A0A7W9FM70_9HYPH</name>
<protein>
    <submittedName>
        <fullName evidence="2">Uncharacterized protein</fullName>
    </submittedName>
</protein>
<reference evidence="2 3" key="1">
    <citation type="submission" date="2020-08" db="EMBL/GenBank/DDBJ databases">
        <title>Genomic Encyclopedia of Type Strains, Phase IV (KMG-IV): sequencing the most valuable type-strain genomes for metagenomic binning, comparative biology and taxonomic classification.</title>
        <authorList>
            <person name="Goeker M."/>
        </authorList>
    </citation>
    <scope>NUCLEOTIDE SEQUENCE [LARGE SCALE GENOMIC DNA]</scope>
    <source>
        <strain evidence="2 3">DSM 16268</strain>
    </source>
</reference>
<dbReference type="Proteomes" id="UP000523821">
    <property type="component" value="Unassembled WGS sequence"/>
</dbReference>
<evidence type="ECO:0000256" key="1">
    <source>
        <dbReference type="SAM" id="MobiDB-lite"/>
    </source>
</evidence>
<proteinExistence type="predicted"/>
<organism evidence="2 3">
    <name type="scientific">Prosthecomicrobium pneumaticum</name>
    <dbReference type="NCBI Taxonomy" id="81895"/>
    <lineage>
        <taxon>Bacteria</taxon>
        <taxon>Pseudomonadati</taxon>
        <taxon>Pseudomonadota</taxon>
        <taxon>Alphaproteobacteria</taxon>
        <taxon>Hyphomicrobiales</taxon>
        <taxon>Kaistiaceae</taxon>
        <taxon>Prosthecomicrobium</taxon>
    </lineage>
</organism>
<keyword evidence="3" id="KW-1185">Reference proteome</keyword>
<accession>A0A7W9FM70</accession>